<accession>A0A835HUE4</accession>
<protein>
    <submittedName>
        <fullName evidence="2">Uncharacterized protein</fullName>
    </submittedName>
</protein>
<feature type="transmembrane region" description="Helical" evidence="1">
    <location>
        <begin position="85"/>
        <end position="107"/>
    </location>
</feature>
<reference evidence="2 3" key="1">
    <citation type="submission" date="2020-10" db="EMBL/GenBank/DDBJ databases">
        <title>The Coptis chinensis genome and diversification of protoberbering-type alkaloids.</title>
        <authorList>
            <person name="Wang B."/>
            <person name="Shu S."/>
            <person name="Song C."/>
            <person name="Liu Y."/>
        </authorList>
    </citation>
    <scope>NUCLEOTIDE SEQUENCE [LARGE SCALE GENOMIC DNA]</scope>
    <source>
        <strain evidence="2">HL-2020</strain>
        <tissue evidence="2">Leaf</tissue>
    </source>
</reference>
<keyword evidence="1" id="KW-0472">Membrane</keyword>
<dbReference type="EMBL" id="JADFTS010000005">
    <property type="protein sequence ID" value="KAF9607160.1"/>
    <property type="molecule type" value="Genomic_DNA"/>
</dbReference>
<keyword evidence="1" id="KW-0812">Transmembrane</keyword>
<dbReference type="Proteomes" id="UP000631114">
    <property type="component" value="Unassembled WGS sequence"/>
</dbReference>
<dbReference type="PANTHER" id="PTHR34741">
    <property type="entry name" value="IMAP FAMILY MEMBER 1, PUTATIVE-RELATED"/>
    <property type="match status" value="1"/>
</dbReference>
<dbReference type="AlphaFoldDB" id="A0A835HUE4"/>
<evidence type="ECO:0000256" key="1">
    <source>
        <dbReference type="SAM" id="Phobius"/>
    </source>
</evidence>
<keyword evidence="3" id="KW-1185">Reference proteome</keyword>
<keyword evidence="1" id="KW-1133">Transmembrane helix</keyword>
<feature type="transmembrane region" description="Helical" evidence="1">
    <location>
        <begin position="146"/>
        <end position="171"/>
    </location>
</feature>
<organism evidence="2 3">
    <name type="scientific">Coptis chinensis</name>
    <dbReference type="NCBI Taxonomy" id="261450"/>
    <lineage>
        <taxon>Eukaryota</taxon>
        <taxon>Viridiplantae</taxon>
        <taxon>Streptophyta</taxon>
        <taxon>Embryophyta</taxon>
        <taxon>Tracheophyta</taxon>
        <taxon>Spermatophyta</taxon>
        <taxon>Magnoliopsida</taxon>
        <taxon>Ranunculales</taxon>
        <taxon>Ranunculaceae</taxon>
        <taxon>Coptidoideae</taxon>
        <taxon>Coptis</taxon>
    </lineage>
</organism>
<feature type="transmembrane region" description="Helical" evidence="1">
    <location>
        <begin position="61"/>
        <end position="79"/>
    </location>
</feature>
<evidence type="ECO:0000313" key="2">
    <source>
        <dbReference type="EMBL" id="KAF9607160.1"/>
    </source>
</evidence>
<gene>
    <name evidence="2" type="ORF">IFM89_032382</name>
</gene>
<sequence>MFSLKEVLFDFVGKLFSILQRAEDNLSYSNAAAATNDDDDVELARPPGNTTRQPENWAKMVIIYSFPTVITLVTLFFQVKDTHHNLLPVYFVSFTLLNAFSFCIISLSLRSKFTRLSLIFEQIGTVLAFLSFFLAVQIILPPTVAWVAWVICVFIMLFFTIYQLASLGFIFHRRGGPPTAQ</sequence>
<feature type="transmembrane region" description="Helical" evidence="1">
    <location>
        <begin position="119"/>
        <end position="140"/>
    </location>
</feature>
<dbReference type="OrthoDB" id="1745749at2759"/>
<dbReference type="PANTHER" id="PTHR34741:SF2">
    <property type="entry name" value="VESICLE TRANSPORT PROTEIN"/>
    <property type="match status" value="1"/>
</dbReference>
<comment type="caution">
    <text evidence="2">The sequence shown here is derived from an EMBL/GenBank/DDBJ whole genome shotgun (WGS) entry which is preliminary data.</text>
</comment>
<evidence type="ECO:0000313" key="3">
    <source>
        <dbReference type="Proteomes" id="UP000631114"/>
    </source>
</evidence>
<name>A0A835HUE4_9MAGN</name>
<proteinExistence type="predicted"/>